<dbReference type="RefSeq" id="WP_143016289.1">
    <property type="nucleotide sequence ID" value="NZ_BKAE01000021.1"/>
</dbReference>
<sequence length="142" mass="15416">MSTQTPALSFTATVEVQYARELRLKGSLSDNEIRSDFVQSISDERVQVERAKAAMTRRNWERDAIETAVGGVVRALLAEGGELRYDDDVHEFAIDGGPIRDLEGVTITVSITDLVATSTLTVPVAGGRPRGPHIGMTDRFAA</sequence>
<organism evidence="1 2">
    <name type="scientific">Nocardioides szechwanensis</name>
    <dbReference type="NCBI Taxonomy" id="1005944"/>
    <lineage>
        <taxon>Bacteria</taxon>
        <taxon>Bacillati</taxon>
        <taxon>Actinomycetota</taxon>
        <taxon>Actinomycetes</taxon>
        <taxon>Propionibacteriales</taxon>
        <taxon>Nocardioidaceae</taxon>
        <taxon>Nocardioides</taxon>
    </lineage>
</organism>
<gene>
    <name evidence="1" type="ORF">SAMN05192576_0311</name>
</gene>
<proteinExistence type="predicted"/>
<reference evidence="2" key="1">
    <citation type="submission" date="2016-10" db="EMBL/GenBank/DDBJ databases">
        <authorList>
            <person name="Varghese N."/>
            <person name="Submissions S."/>
        </authorList>
    </citation>
    <scope>NUCLEOTIDE SEQUENCE [LARGE SCALE GENOMIC DNA]</scope>
    <source>
        <strain evidence="2">CGMCC 1.11147</strain>
    </source>
</reference>
<dbReference type="Proteomes" id="UP000199004">
    <property type="component" value="Unassembled WGS sequence"/>
</dbReference>
<dbReference type="AlphaFoldDB" id="A0A1H0LT80"/>
<protein>
    <submittedName>
        <fullName evidence="1">Uncharacterized protein</fullName>
    </submittedName>
</protein>
<dbReference type="EMBL" id="FNIC01000013">
    <property type="protein sequence ID" value="SDO71315.1"/>
    <property type="molecule type" value="Genomic_DNA"/>
</dbReference>
<evidence type="ECO:0000313" key="1">
    <source>
        <dbReference type="EMBL" id="SDO71315.1"/>
    </source>
</evidence>
<keyword evidence="2" id="KW-1185">Reference proteome</keyword>
<accession>A0A1H0LT80</accession>
<name>A0A1H0LT80_9ACTN</name>
<evidence type="ECO:0000313" key="2">
    <source>
        <dbReference type="Proteomes" id="UP000199004"/>
    </source>
</evidence>